<gene>
    <name evidence="1" type="ORF">GIB67_016575</name>
</gene>
<evidence type="ECO:0000313" key="2">
    <source>
        <dbReference type="Proteomes" id="UP000541444"/>
    </source>
</evidence>
<proteinExistence type="predicted"/>
<name>A0A7J7MYW1_9MAGN</name>
<comment type="caution">
    <text evidence="1">The sequence shown here is derived from an EMBL/GenBank/DDBJ whole genome shotgun (WGS) entry which is preliminary data.</text>
</comment>
<accession>A0A7J7MYW1</accession>
<dbReference type="AlphaFoldDB" id="A0A7J7MYW1"/>
<dbReference type="Proteomes" id="UP000541444">
    <property type="component" value="Unassembled WGS sequence"/>
</dbReference>
<protein>
    <submittedName>
        <fullName evidence="1">Uncharacterized protein</fullName>
    </submittedName>
</protein>
<dbReference type="EMBL" id="JACGCM010001166">
    <property type="protein sequence ID" value="KAF6160139.1"/>
    <property type="molecule type" value="Genomic_DNA"/>
</dbReference>
<reference evidence="1 2" key="1">
    <citation type="journal article" date="2020" name="IScience">
        <title>Genome Sequencing of the Endangered Kingdonia uniflora (Circaeasteraceae, Ranunculales) Reveals Potential Mechanisms of Evolutionary Specialization.</title>
        <authorList>
            <person name="Sun Y."/>
            <person name="Deng T."/>
            <person name="Zhang A."/>
            <person name="Moore M.J."/>
            <person name="Landis J.B."/>
            <person name="Lin N."/>
            <person name="Zhang H."/>
            <person name="Zhang X."/>
            <person name="Huang J."/>
            <person name="Zhang X."/>
            <person name="Sun H."/>
            <person name="Wang H."/>
        </authorList>
    </citation>
    <scope>NUCLEOTIDE SEQUENCE [LARGE SCALE GENOMIC DNA]</scope>
    <source>
        <strain evidence="1">TB1705</strain>
        <tissue evidence="1">Leaf</tissue>
    </source>
</reference>
<sequence length="131" mass="15096">MLMKLGWGFLNDQDPWAKFLRAKFLIRECLLINFNKHSSIWTGLKEAINMVKANSKLIIGSGKDIDFWRDFWGSEVALIDLLDIPTYTWKHCKAKLSQIISLNSWSAPPEIVEFLNSYGIDLNNIFLNSSD</sequence>
<evidence type="ECO:0000313" key="1">
    <source>
        <dbReference type="EMBL" id="KAF6160139.1"/>
    </source>
</evidence>
<keyword evidence="2" id="KW-1185">Reference proteome</keyword>
<dbReference type="OrthoDB" id="1436347at2759"/>
<organism evidence="1 2">
    <name type="scientific">Kingdonia uniflora</name>
    <dbReference type="NCBI Taxonomy" id="39325"/>
    <lineage>
        <taxon>Eukaryota</taxon>
        <taxon>Viridiplantae</taxon>
        <taxon>Streptophyta</taxon>
        <taxon>Embryophyta</taxon>
        <taxon>Tracheophyta</taxon>
        <taxon>Spermatophyta</taxon>
        <taxon>Magnoliopsida</taxon>
        <taxon>Ranunculales</taxon>
        <taxon>Circaeasteraceae</taxon>
        <taxon>Kingdonia</taxon>
    </lineage>
</organism>